<name>A0A9W8NXZ6_9AGAR</name>
<comment type="caution">
    <text evidence="3">The sequence shown here is derived from an EMBL/GenBank/DDBJ whole genome shotgun (WGS) entry which is preliminary data.</text>
</comment>
<organism evidence="3 4">
    <name type="scientific">Lentinula detonsa</name>
    <dbReference type="NCBI Taxonomy" id="2804962"/>
    <lineage>
        <taxon>Eukaryota</taxon>
        <taxon>Fungi</taxon>
        <taxon>Dikarya</taxon>
        <taxon>Basidiomycota</taxon>
        <taxon>Agaricomycotina</taxon>
        <taxon>Agaricomycetes</taxon>
        <taxon>Agaricomycetidae</taxon>
        <taxon>Agaricales</taxon>
        <taxon>Marasmiineae</taxon>
        <taxon>Omphalotaceae</taxon>
        <taxon>Lentinula</taxon>
    </lineage>
</organism>
<feature type="transmembrane region" description="Helical" evidence="2">
    <location>
        <begin position="136"/>
        <end position="157"/>
    </location>
</feature>
<feature type="region of interest" description="Disordered" evidence="1">
    <location>
        <begin position="589"/>
        <end position="611"/>
    </location>
</feature>
<dbReference type="EMBL" id="JANVFU010000009">
    <property type="protein sequence ID" value="KAJ3742989.1"/>
    <property type="molecule type" value="Genomic_DNA"/>
</dbReference>
<feature type="transmembrane region" description="Helical" evidence="2">
    <location>
        <begin position="379"/>
        <end position="402"/>
    </location>
</feature>
<dbReference type="InterPro" id="IPR040410">
    <property type="entry name" value="UPF0658_Golgi"/>
</dbReference>
<evidence type="ECO:0000313" key="4">
    <source>
        <dbReference type="Proteomes" id="UP001142393"/>
    </source>
</evidence>
<sequence length="821" mass="91371">MVYKQWKLNTLTFPWLSYATILTQPSRIYHSECFNVVGYAASHSSATSVASVAIQRFEPLLPRPSPISDRRDERIQYQLLGEVSTRYSSGDSQSPPSMSMFTLPSQSTRTFTKRVLQWSRIKLVYQRITLTKYTTLFFFLSLINCLVLIILQSIAFADNQAASEIISSFLVQGNITETKIVYLSGDDLYECSNIPGREEANCSLLVSGNGSGSGMMIMSGMNGTNDRRGLDGVSLLESKSGMFRNVDLEQRHHKEHAKTVMDSNGQIDGLLLDNGQFLDQTCLQSLIWLNEVIRDSMAEDIVTLTFQVWLLLLSFVTILNESLPHLGSSIAGHVLVTGWAGYRLNNTVKLQRHYQTLIVHQACGGADFLGGWWEVRMGHTIPILVFNTVALVAATYLASRLYKVYAQQSFNRVGASSQIHNVYKLVLVLSVCVQLGGFFAIASTAMWLDKASSGTIKSVAMHLALYRAVFVAMGALELPWAFLGWTSVRHENRRQFIVFAGISLLLLASSSGIFASPLYRFIFQTWPFFATMTITSYLLIVLTSILGIWCRANFGRGLPEFLREREIPEGADFDPVYYAPAKLRDKTRNSVNSLGKDSEKNSFDNDDESNSQSQFLPYLPAAVAPVQKVQAIVTVSVKKPPRAIFSTFHPRLSRFSKSSSVYSDMNRGTVKISSTPPLFRDTLISMRTSLSLSSVVGDPPGLATSNALEFTGRAGEITTRTGRTERARGFDPTSSSPSLGFSTNAYRFLKNLKNIEDLLIKTEFLGIKRLINCTSTITGINQIVPAWNELGCSLQQLRAHAWGSAIEIETREKSRTPEFFV</sequence>
<feature type="transmembrane region" description="Helical" evidence="2">
    <location>
        <begin position="497"/>
        <end position="522"/>
    </location>
</feature>
<proteinExistence type="predicted"/>
<feature type="transmembrane region" description="Helical" evidence="2">
    <location>
        <begin position="528"/>
        <end position="549"/>
    </location>
</feature>
<dbReference type="Proteomes" id="UP001142393">
    <property type="component" value="Unassembled WGS sequence"/>
</dbReference>
<dbReference type="PANTHER" id="PTHR34391">
    <property type="entry name" value="UPF0658 GOLGI APPARATUS MEMBRANE PROTEIN C1952.10C-RELATED"/>
    <property type="match status" value="1"/>
</dbReference>
<feature type="transmembrane region" description="Helical" evidence="2">
    <location>
        <begin position="422"/>
        <end position="444"/>
    </location>
</feature>
<reference evidence="3 4" key="1">
    <citation type="journal article" date="2023" name="Proc. Natl. Acad. Sci. U.S.A.">
        <title>A global phylogenomic analysis of the shiitake genus Lentinula.</title>
        <authorList>
            <person name="Sierra-Patev S."/>
            <person name="Min B."/>
            <person name="Naranjo-Ortiz M."/>
            <person name="Looney B."/>
            <person name="Konkel Z."/>
            <person name="Slot J.C."/>
            <person name="Sakamoto Y."/>
            <person name="Steenwyk J.L."/>
            <person name="Rokas A."/>
            <person name="Carro J."/>
            <person name="Camarero S."/>
            <person name="Ferreira P."/>
            <person name="Molpeceres G."/>
            <person name="Ruiz-Duenas F.J."/>
            <person name="Serrano A."/>
            <person name="Henrissat B."/>
            <person name="Drula E."/>
            <person name="Hughes K.W."/>
            <person name="Mata J.L."/>
            <person name="Ishikawa N.K."/>
            <person name="Vargas-Isla R."/>
            <person name="Ushijima S."/>
            <person name="Smith C.A."/>
            <person name="Donoghue J."/>
            <person name="Ahrendt S."/>
            <person name="Andreopoulos W."/>
            <person name="He G."/>
            <person name="LaButti K."/>
            <person name="Lipzen A."/>
            <person name="Ng V."/>
            <person name="Riley R."/>
            <person name="Sandor L."/>
            <person name="Barry K."/>
            <person name="Martinez A.T."/>
            <person name="Xiao Y."/>
            <person name="Gibbons J.G."/>
            <person name="Terashima K."/>
            <person name="Grigoriev I.V."/>
            <person name="Hibbett D."/>
        </authorList>
    </citation>
    <scope>NUCLEOTIDE SEQUENCE [LARGE SCALE GENOMIC DNA]</scope>
    <source>
        <strain evidence="3 4">TFB7810</strain>
    </source>
</reference>
<keyword evidence="2" id="KW-0472">Membrane</keyword>
<evidence type="ECO:0000313" key="3">
    <source>
        <dbReference type="EMBL" id="KAJ3742989.1"/>
    </source>
</evidence>
<keyword evidence="2" id="KW-1133">Transmembrane helix</keyword>
<keyword evidence="2" id="KW-0812">Transmembrane</keyword>
<protein>
    <submittedName>
        <fullName evidence="3">Uncharacterized protein</fullName>
    </submittedName>
</protein>
<dbReference type="GO" id="GO:0005794">
    <property type="term" value="C:Golgi apparatus"/>
    <property type="evidence" value="ECO:0007669"/>
    <property type="project" value="TreeGrafter"/>
</dbReference>
<accession>A0A9W8NXZ6</accession>
<evidence type="ECO:0000256" key="1">
    <source>
        <dbReference type="SAM" id="MobiDB-lite"/>
    </source>
</evidence>
<dbReference type="AlphaFoldDB" id="A0A9W8NXZ6"/>
<evidence type="ECO:0000256" key="2">
    <source>
        <dbReference type="SAM" id="Phobius"/>
    </source>
</evidence>
<feature type="transmembrane region" description="Helical" evidence="2">
    <location>
        <begin position="464"/>
        <end position="485"/>
    </location>
</feature>
<gene>
    <name evidence="3" type="ORF">DFH05DRAFT_1461174</name>
</gene>
<dbReference type="PANTHER" id="PTHR34391:SF2">
    <property type="entry name" value="TRP C-TERMINAL DOMAIN-CONTAINING PROTEIN"/>
    <property type="match status" value="1"/>
</dbReference>
<keyword evidence="4" id="KW-1185">Reference proteome</keyword>